<dbReference type="OrthoDB" id="9764016at2"/>
<evidence type="ECO:0000256" key="2">
    <source>
        <dbReference type="ARBA" id="ARBA00022723"/>
    </source>
</evidence>
<dbReference type="RefSeq" id="WP_008844468.1">
    <property type="nucleotide sequence ID" value="NZ_BAEN01000038.1"/>
</dbReference>
<dbReference type="SMART" id="SM00558">
    <property type="entry name" value="JmjC"/>
    <property type="match status" value="1"/>
</dbReference>
<comment type="cofactor">
    <cofactor evidence="1">
        <name>Fe(2+)</name>
        <dbReference type="ChEBI" id="CHEBI:29033"/>
    </cofactor>
</comment>
<dbReference type="PANTHER" id="PTHR13096:SF8">
    <property type="entry name" value="RIBOSOMAL OXYGENASE 1"/>
    <property type="match status" value="1"/>
</dbReference>
<dbReference type="Gene3D" id="3.40.366.30">
    <property type="entry name" value="50S ribosomal protein L16 arginine hydroxylase, Chain A, Domain 2"/>
    <property type="match status" value="1"/>
</dbReference>
<dbReference type="STRING" id="1127673.GLIP_2024"/>
<evidence type="ECO:0000313" key="6">
    <source>
        <dbReference type="Proteomes" id="UP000006334"/>
    </source>
</evidence>
<dbReference type="Pfam" id="PF08007">
    <property type="entry name" value="JmjC_2"/>
    <property type="match status" value="1"/>
</dbReference>
<dbReference type="PANTHER" id="PTHR13096">
    <property type="entry name" value="MINA53 MYC INDUCED NUCLEAR ANTIGEN"/>
    <property type="match status" value="1"/>
</dbReference>
<proteinExistence type="predicted"/>
<comment type="caution">
    <text evidence="5">The sequence shown here is derived from an EMBL/GenBank/DDBJ whole genome shotgun (WGS) entry which is preliminary data.</text>
</comment>
<dbReference type="SUPFAM" id="SSF51197">
    <property type="entry name" value="Clavaminate synthase-like"/>
    <property type="match status" value="1"/>
</dbReference>
<dbReference type="EMBL" id="BAEN01000038">
    <property type="protein sequence ID" value="GAC14652.1"/>
    <property type="molecule type" value="Genomic_DNA"/>
</dbReference>
<dbReference type="GO" id="GO:0016706">
    <property type="term" value="F:2-oxoglutarate-dependent dioxygenase activity"/>
    <property type="evidence" value="ECO:0007669"/>
    <property type="project" value="TreeGrafter"/>
</dbReference>
<name>K6Y8W9_9ALTE</name>
<sequence length="384" mass="44833">MYKLNIQNKQRFLNEYWQKRPVVIRNAFPDFIDPLDENDLAGLAQEAEVDSRIISNFNGKWSNTQGPFDDFSKLCVGQWTLLVQSVDTYLEEAKQLLESFDFIPNWRVDDLMVSYSDLNGGVGPHVDQYDVFIIQGRGTRRWQVGENKHHDTIQPAKNLRQISGFDPILDEILEPGDLIYIPPGFPHNGVALKPCMNYSVGFRAPTQREMLDGFVDFAQARNLFNQRYSDPELDLRDSRFEIKQSEIEKMKSMFSQMINSVHFDDFIAFYFTESKNFDIYNTDLAEDYSLKQITELLDEGVDFQRSLDVRIIQQKIRLKDKFQLVTWINQHRIEVEPQDQNLLLDMLNSAILNNQTKINYQNGLIFNQILTRLVNTGGWYPDID</sequence>
<dbReference type="Proteomes" id="UP000006334">
    <property type="component" value="Unassembled WGS sequence"/>
</dbReference>
<dbReference type="InterPro" id="IPR039994">
    <property type="entry name" value="NO66-like"/>
</dbReference>
<dbReference type="eggNOG" id="COG2850">
    <property type="taxonomic scope" value="Bacteria"/>
</dbReference>
<feature type="domain" description="JmjC" evidence="4">
    <location>
        <begin position="92"/>
        <end position="219"/>
    </location>
</feature>
<reference evidence="5 6" key="1">
    <citation type="journal article" date="2017" name="Antonie Van Leeuwenhoek">
        <title>Rhizobium rhizosphaerae sp. nov., a novel species isolated from rice rhizosphere.</title>
        <authorList>
            <person name="Zhao J.J."/>
            <person name="Zhang J."/>
            <person name="Zhang R.J."/>
            <person name="Zhang C.W."/>
            <person name="Yin H.Q."/>
            <person name="Zhang X.X."/>
        </authorList>
    </citation>
    <scope>NUCLEOTIDE SEQUENCE [LARGE SCALE GENOMIC DNA]</scope>
    <source>
        <strain evidence="5 6">E3</strain>
    </source>
</reference>
<dbReference type="AlphaFoldDB" id="K6Y8W9"/>
<organism evidence="5 6">
    <name type="scientific">Aliiglaciecola lipolytica E3</name>
    <dbReference type="NCBI Taxonomy" id="1127673"/>
    <lineage>
        <taxon>Bacteria</taxon>
        <taxon>Pseudomonadati</taxon>
        <taxon>Pseudomonadota</taxon>
        <taxon>Gammaproteobacteria</taxon>
        <taxon>Alteromonadales</taxon>
        <taxon>Alteromonadaceae</taxon>
        <taxon>Aliiglaciecola</taxon>
    </lineage>
</organism>
<evidence type="ECO:0000259" key="4">
    <source>
        <dbReference type="PROSITE" id="PS51184"/>
    </source>
</evidence>
<gene>
    <name evidence="5" type="ORF">GLIP_2024</name>
</gene>
<accession>K6Y8W9</accession>
<evidence type="ECO:0000256" key="1">
    <source>
        <dbReference type="ARBA" id="ARBA00001954"/>
    </source>
</evidence>
<keyword evidence="2" id="KW-0479">Metal-binding</keyword>
<protein>
    <recommendedName>
        <fullName evidence="4">JmjC domain-containing protein</fullName>
    </recommendedName>
</protein>
<evidence type="ECO:0000256" key="3">
    <source>
        <dbReference type="ARBA" id="ARBA00023004"/>
    </source>
</evidence>
<dbReference type="InterPro" id="IPR003347">
    <property type="entry name" value="JmjC_dom"/>
</dbReference>
<evidence type="ECO:0000313" key="5">
    <source>
        <dbReference type="EMBL" id="GAC14652.1"/>
    </source>
</evidence>
<keyword evidence="6" id="KW-1185">Reference proteome</keyword>
<dbReference type="Gene3D" id="2.60.120.650">
    <property type="entry name" value="Cupin"/>
    <property type="match status" value="1"/>
</dbReference>
<dbReference type="GO" id="GO:0046872">
    <property type="term" value="F:metal ion binding"/>
    <property type="evidence" value="ECO:0007669"/>
    <property type="project" value="UniProtKB-KW"/>
</dbReference>
<keyword evidence="3" id="KW-0408">Iron</keyword>
<dbReference type="PROSITE" id="PS51184">
    <property type="entry name" value="JMJC"/>
    <property type="match status" value="1"/>
</dbReference>